<protein>
    <submittedName>
        <fullName evidence="10">Lipoprotein-releasing system permease protein</fullName>
    </submittedName>
</protein>
<dbReference type="InterPro" id="IPR025857">
    <property type="entry name" value="MacB_PCD"/>
</dbReference>
<dbReference type="OrthoDB" id="384327at2"/>
<dbReference type="PANTHER" id="PTHR30489">
    <property type="entry name" value="LIPOPROTEIN-RELEASING SYSTEM TRANSMEMBRANE PROTEIN LOLE"/>
    <property type="match status" value="1"/>
</dbReference>
<keyword evidence="6 7" id="KW-0472">Membrane</keyword>
<evidence type="ECO:0000259" key="9">
    <source>
        <dbReference type="Pfam" id="PF12704"/>
    </source>
</evidence>
<gene>
    <name evidence="10" type="ORF">EDD72_11012</name>
</gene>
<dbReference type="EMBL" id="SMAB01000010">
    <property type="protein sequence ID" value="TCS82079.1"/>
    <property type="molecule type" value="Genomic_DNA"/>
</dbReference>
<keyword evidence="4 7" id="KW-0812">Transmembrane</keyword>
<dbReference type="PANTHER" id="PTHR30489:SF0">
    <property type="entry name" value="LIPOPROTEIN-RELEASING SYSTEM TRANSMEMBRANE PROTEIN LOLE"/>
    <property type="match status" value="1"/>
</dbReference>
<keyword evidence="10" id="KW-0449">Lipoprotein</keyword>
<feature type="domain" description="ABC3 transporter permease C-terminal" evidence="8">
    <location>
        <begin position="259"/>
        <end position="379"/>
    </location>
</feature>
<evidence type="ECO:0000256" key="3">
    <source>
        <dbReference type="ARBA" id="ARBA00022475"/>
    </source>
</evidence>
<dbReference type="Proteomes" id="UP000295788">
    <property type="component" value="Unassembled WGS sequence"/>
</dbReference>
<dbReference type="GO" id="GO:0044874">
    <property type="term" value="P:lipoprotein localization to outer membrane"/>
    <property type="evidence" value="ECO:0007669"/>
    <property type="project" value="TreeGrafter"/>
</dbReference>
<keyword evidence="11" id="KW-1185">Reference proteome</keyword>
<name>A0A4R3KGD6_9BACI</name>
<evidence type="ECO:0000313" key="11">
    <source>
        <dbReference type="Proteomes" id="UP000295788"/>
    </source>
</evidence>
<organism evidence="10 11">
    <name type="scientific">Tepidibacillus fermentans</name>
    <dbReference type="NCBI Taxonomy" id="1281767"/>
    <lineage>
        <taxon>Bacteria</taxon>
        <taxon>Bacillati</taxon>
        <taxon>Bacillota</taxon>
        <taxon>Bacilli</taxon>
        <taxon>Bacillales</taxon>
        <taxon>Bacillaceae</taxon>
        <taxon>Tepidibacillus</taxon>
    </lineage>
</organism>
<comment type="subcellular location">
    <subcellularLocation>
        <location evidence="1">Cell membrane</location>
        <topology evidence="1">Multi-pass membrane protein</topology>
    </subcellularLocation>
</comment>
<reference evidence="10 11" key="1">
    <citation type="submission" date="2019-03" db="EMBL/GenBank/DDBJ databases">
        <title>Genomic Encyclopedia of Type Strains, Phase IV (KMG-IV): sequencing the most valuable type-strain genomes for metagenomic binning, comparative biology and taxonomic classification.</title>
        <authorList>
            <person name="Goeker M."/>
        </authorList>
    </citation>
    <scope>NUCLEOTIDE SEQUENCE [LARGE SCALE GENOMIC DNA]</scope>
    <source>
        <strain evidence="10 11">DSM 23802</strain>
    </source>
</reference>
<evidence type="ECO:0000313" key="10">
    <source>
        <dbReference type="EMBL" id="TCS82079.1"/>
    </source>
</evidence>
<dbReference type="InterPro" id="IPR003838">
    <property type="entry name" value="ABC3_permease_C"/>
</dbReference>
<feature type="transmembrane region" description="Helical" evidence="7">
    <location>
        <begin position="21"/>
        <end position="40"/>
    </location>
</feature>
<keyword evidence="5 7" id="KW-1133">Transmembrane helix</keyword>
<dbReference type="RefSeq" id="WP_132768899.1">
    <property type="nucleotide sequence ID" value="NZ_SMAB01000010.1"/>
</dbReference>
<evidence type="ECO:0000256" key="7">
    <source>
        <dbReference type="SAM" id="Phobius"/>
    </source>
</evidence>
<feature type="transmembrane region" description="Helical" evidence="7">
    <location>
        <begin position="349"/>
        <end position="371"/>
    </location>
</feature>
<comment type="similarity">
    <text evidence="2">Belongs to the ABC-4 integral membrane protein family. LolC/E subfamily.</text>
</comment>
<proteinExistence type="inferred from homology"/>
<dbReference type="GO" id="GO:0098797">
    <property type="term" value="C:plasma membrane protein complex"/>
    <property type="evidence" value="ECO:0007669"/>
    <property type="project" value="TreeGrafter"/>
</dbReference>
<feature type="transmembrane region" description="Helical" evidence="7">
    <location>
        <begin position="258"/>
        <end position="281"/>
    </location>
</feature>
<sequence length="386" mass="41777">MRLPFKIALRFLLSSKGQTALIVFGIAIGVSVQIFIGSLIEGLQESLISKTIGNSPQITISSDAEDKAISSYQEITDKIKGLNNEVVHVAVAADGPALIKEDKKTFSVLVRGMNVEDSDKIYNIKSRIYEGQEPINENETIIGKELKQELGVNLGDEIQIITNSGDLEKLKVTGFYDLKVASLNKSWMITPLSTSQKLFSFGDKVTSIEMQVKDVFKADETASAIAKILDNKELKVDNWKAQNAELLSGLNGQNISSIMIQIFVLVSVVLGIASVLAISVVQKSKQIGILKAMGIKDRTASFIFLFQGLILGVVGSILGVVFGLFLSYLFSKFALTPEGTPIVELAIHYRFITISALIALASAVVAALIPARGSLKLNPMEVIKNG</sequence>
<evidence type="ECO:0000256" key="5">
    <source>
        <dbReference type="ARBA" id="ARBA00022989"/>
    </source>
</evidence>
<dbReference type="InterPro" id="IPR051447">
    <property type="entry name" value="Lipoprotein-release_system"/>
</dbReference>
<dbReference type="AlphaFoldDB" id="A0A4R3KGD6"/>
<evidence type="ECO:0000256" key="4">
    <source>
        <dbReference type="ARBA" id="ARBA00022692"/>
    </source>
</evidence>
<evidence type="ECO:0000259" key="8">
    <source>
        <dbReference type="Pfam" id="PF02687"/>
    </source>
</evidence>
<keyword evidence="3" id="KW-1003">Cell membrane</keyword>
<evidence type="ECO:0000256" key="6">
    <source>
        <dbReference type="ARBA" id="ARBA00023136"/>
    </source>
</evidence>
<dbReference type="Pfam" id="PF12704">
    <property type="entry name" value="MacB_PCD"/>
    <property type="match status" value="1"/>
</dbReference>
<feature type="domain" description="MacB-like periplasmic core" evidence="9">
    <location>
        <begin position="19"/>
        <end position="227"/>
    </location>
</feature>
<evidence type="ECO:0000256" key="1">
    <source>
        <dbReference type="ARBA" id="ARBA00004651"/>
    </source>
</evidence>
<evidence type="ECO:0000256" key="2">
    <source>
        <dbReference type="ARBA" id="ARBA00005236"/>
    </source>
</evidence>
<accession>A0A4R3KGD6</accession>
<dbReference type="Pfam" id="PF02687">
    <property type="entry name" value="FtsX"/>
    <property type="match status" value="1"/>
</dbReference>
<comment type="caution">
    <text evidence="10">The sequence shown here is derived from an EMBL/GenBank/DDBJ whole genome shotgun (WGS) entry which is preliminary data.</text>
</comment>
<feature type="transmembrane region" description="Helical" evidence="7">
    <location>
        <begin position="302"/>
        <end position="329"/>
    </location>
</feature>